<dbReference type="AlphaFoldDB" id="A0A848EI79"/>
<sequence>MQPPSVPHPETPARRAAAAAAIAAETGLSDALIAETLRDFYARARADDLLGPVFAKVGDWDAHIGTVTDFWSSVALMTGRYHGQPMRAHFGLGLTPAHFARWLELFEATVAERCPPAGAALLTARARTIARSLEMGIAVARGDLPGRTPGAPA</sequence>
<dbReference type="SUPFAM" id="SSF46458">
    <property type="entry name" value="Globin-like"/>
    <property type="match status" value="1"/>
</dbReference>
<dbReference type="InterPro" id="IPR009050">
    <property type="entry name" value="Globin-like_sf"/>
</dbReference>
<dbReference type="Proteomes" id="UP000548582">
    <property type="component" value="Unassembled WGS sequence"/>
</dbReference>
<evidence type="ECO:0000313" key="2">
    <source>
        <dbReference type="Proteomes" id="UP000548582"/>
    </source>
</evidence>
<dbReference type="EMBL" id="JABBKX010000007">
    <property type="protein sequence ID" value="NMJ43349.1"/>
    <property type="molecule type" value="Genomic_DNA"/>
</dbReference>
<organism evidence="1 2">
    <name type="scientific">Neoroseomonas marina</name>
    <dbReference type="NCBI Taxonomy" id="1232220"/>
    <lineage>
        <taxon>Bacteria</taxon>
        <taxon>Pseudomonadati</taxon>
        <taxon>Pseudomonadota</taxon>
        <taxon>Alphaproteobacteria</taxon>
        <taxon>Acetobacterales</taxon>
        <taxon>Acetobacteraceae</taxon>
        <taxon>Neoroseomonas</taxon>
    </lineage>
</organism>
<dbReference type="CDD" id="cd08916">
    <property type="entry name" value="TrHb3_P"/>
    <property type="match status" value="1"/>
</dbReference>
<dbReference type="GO" id="GO:0020037">
    <property type="term" value="F:heme binding"/>
    <property type="evidence" value="ECO:0007669"/>
    <property type="project" value="InterPro"/>
</dbReference>
<proteinExistence type="predicted"/>
<protein>
    <submittedName>
        <fullName evidence="1">Group III truncated hemoglobin</fullName>
    </submittedName>
</protein>
<dbReference type="InterPro" id="IPR012292">
    <property type="entry name" value="Globin/Proto"/>
</dbReference>
<dbReference type="RefSeq" id="WP_170055548.1">
    <property type="nucleotide sequence ID" value="NZ_JABBKX010000007.1"/>
</dbReference>
<dbReference type="GO" id="GO:0019825">
    <property type="term" value="F:oxygen binding"/>
    <property type="evidence" value="ECO:0007669"/>
    <property type="project" value="InterPro"/>
</dbReference>
<gene>
    <name evidence="1" type="ORF">GWK16_19020</name>
</gene>
<accession>A0A848EI79</accession>
<comment type="caution">
    <text evidence="1">The sequence shown here is derived from an EMBL/GenBank/DDBJ whole genome shotgun (WGS) entry which is preliminary data.</text>
</comment>
<keyword evidence="2" id="KW-1185">Reference proteome</keyword>
<reference evidence="1 2" key="1">
    <citation type="submission" date="2020-03" db="EMBL/GenBank/DDBJ databases">
        <authorList>
            <person name="Sun Q."/>
        </authorList>
    </citation>
    <scope>NUCLEOTIDE SEQUENCE [LARGE SCALE GENOMIC DNA]</scope>
    <source>
        <strain evidence="1 2">JC162</strain>
    </source>
</reference>
<dbReference type="Gene3D" id="1.10.490.10">
    <property type="entry name" value="Globins"/>
    <property type="match status" value="1"/>
</dbReference>
<name>A0A848EI79_9PROT</name>
<evidence type="ECO:0000313" key="1">
    <source>
        <dbReference type="EMBL" id="NMJ43349.1"/>
    </source>
</evidence>